<dbReference type="EMBL" id="AXCR01000012">
    <property type="protein sequence ID" value="KJR80934.1"/>
    <property type="molecule type" value="Genomic_DNA"/>
</dbReference>
<gene>
    <name evidence="1" type="ORF">SPSK_05763</name>
</gene>
<evidence type="ECO:0000313" key="2">
    <source>
        <dbReference type="Proteomes" id="UP000033710"/>
    </source>
</evidence>
<reference evidence="1 2" key="1">
    <citation type="journal article" date="2014" name="BMC Genomics">
        <title>Comparative genomics of the major fungal agents of human and animal Sporotrichosis: Sporothrix schenckii and Sporothrix brasiliensis.</title>
        <authorList>
            <person name="Teixeira M.M."/>
            <person name="de Almeida L.G."/>
            <person name="Kubitschek-Barreira P."/>
            <person name="Alves F.L."/>
            <person name="Kioshima E.S."/>
            <person name="Abadio A.K."/>
            <person name="Fernandes L."/>
            <person name="Derengowski L.S."/>
            <person name="Ferreira K.S."/>
            <person name="Souza R.C."/>
            <person name="Ruiz J.C."/>
            <person name="de Andrade N.C."/>
            <person name="Paes H.C."/>
            <person name="Nicola A.M."/>
            <person name="Albuquerque P."/>
            <person name="Gerber A.L."/>
            <person name="Martins V.P."/>
            <person name="Peconick L.D."/>
            <person name="Neto A.V."/>
            <person name="Chaucanez C.B."/>
            <person name="Silva P.A."/>
            <person name="Cunha O.L."/>
            <person name="de Oliveira F.F."/>
            <person name="dos Santos T.C."/>
            <person name="Barros A.L."/>
            <person name="Soares M.A."/>
            <person name="de Oliveira L.M."/>
            <person name="Marini M.M."/>
            <person name="Villalobos-Duno H."/>
            <person name="Cunha M.M."/>
            <person name="de Hoog S."/>
            <person name="da Silveira J.F."/>
            <person name="Henrissat B."/>
            <person name="Nino-Vega G.A."/>
            <person name="Cisalpino P.S."/>
            <person name="Mora-Montes H.M."/>
            <person name="Almeida S.R."/>
            <person name="Stajich J.E."/>
            <person name="Lopes-Bezerra L.M."/>
            <person name="Vasconcelos A.T."/>
            <person name="Felipe M.S."/>
        </authorList>
    </citation>
    <scope>NUCLEOTIDE SEQUENCE [LARGE SCALE GENOMIC DNA]</scope>
    <source>
        <strain evidence="1 2">1099-18</strain>
    </source>
</reference>
<dbReference type="GeneID" id="27667775"/>
<dbReference type="RefSeq" id="XP_016583610.1">
    <property type="nucleotide sequence ID" value="XM_016732498.1"/>
</dbReference>
<accession>A0A0F2LVS2</accession>
<evidence type="ECO:0000313" key="1">
    <source>
        <dbReference type="EMBL" id="KJR80934.1"/>
    </source>
</evidence>
<dbReference type="KEGG" id="ssck:SPSK_05763"/>
<comment type="caution">
    <text evidence="1">The sequence shown here is derived from an EMBL/GenBank/DDBJ whole genome shotgun (WGS) entry which is preliminary data.</text>
</comment>
<dbReference type="AlphaFoldDB" id="A0A0F2LVS2"/>
<protein>
    <submittedName>
        <fullName evidence="1">Uncharacterized protein</fullName>
    </submittedName>
</protein>
<proteinExistence type="predicted"/>
<reference evidence="1 2" key="2">
    <citation type="journal article" date="2015" name="Eukaryot. Cell">
        <title>Asexual propagation of a virulent clone complex in a human and feline outbreak of sporotrichosis.</title>
        <authorList>
            <person name="Teixeira Mde M."/>
            <person name="Rodrigues A.M."/>
            <person name="Tsui C.K."/>
            <person name="de Almeida L.G."/>
            <person name="Van Diepeningen A.D."/>
            <person name="van den Ende B.G."/>
            <person name="Fernandes G.F."/>
            <person name="Kano R."/>
            <person name="Hamelin R.C."/>
            <person name="Lopes-Bezerra L.M."/>
            <person name="Vasconcelos A.T."/>
            <person name="de Hoog S."/>
            <person name="de Camargo Z.P."/>
            <person name="Felipe M.S."/>
        </authorList>
    </citation>
    <scope>NUCLEOTIDE SEQUENCE [LARGE SCALE GENOMIC DNA]</scope>
    <source>
        <strain evidence="1 2">1099-18</strain>
    </source>
</reference>
<dbReference type="VEuPathDB" id="FungiDB:SPSK_05763"/>
<sequence>MAGMGQVEPPSILTQASMLLSGALDPECFPPVRWPQRNRGKAWLDPRFRTAQTLPGQVREQVEAGRALRVHGTLNL</sequence>
<name>A0A0F2LVS2_SPOSC</name>
<organism evidence="1 2">
    <name type="scientific">Sporothrix schenckii 1099-18</name>
    <dbReference type="NCBI Taxonomy" id="1397361"/>
    <lineage>
        <taxon>Eukaryota</taxon>
        <taxon>Fungi</taxon>
        <taxon>Dikarya</taxon>
        <taxon>Ascomycota</taxon>
        <taxon>Pezizomycotina</taxon>
        <taxon>Sordariomycetes</taxon>
        <taxon>Sordariomycetidae</taxon>
        <taxon>Ophiostomatales</taxon>
        <taxon>Ophiostomataceae</taxon>
        <taxon>Sporothrix</taxon>
    </lineage>
</organism>
<dbReference type="Proteomes" id="UP000033710">
    <property type="component" value="Unassembled WGS sequence"/>
</dbReference>